<proteinExistence type="predicted"/>
<protein>
    <submittedName>
        <fullName evidence="2">Ctd-like phosphatase</fullName>
    </submittedName>
</protein>
<dbReference type="EMBL" id="MK500394">
    <property type="protein sequence ID" value="QBK88639.1"/>
    <property type="molecule type" value="Genomic_DNA"/>
</dbReference>
<dbReference type="Pfam" id="PF03031">
    <property type="entry name" value="NIF"/>
    <property type="match status" value="1"/>
</dbReference>
<dbReference type="Gene3D" id="3.40.50.1000">
    <property type="entry name" value="HAD superfamily/HAD-like"/>
    <property type="match status" value="1"/>
</dbReference>
<sequence length="196" mass="23447">MKLRSGRTYIIKSNFNNNKFIILDIDHTLIHSKRIDPTIKFGEFGDFNICDNEYTIYKRPYVDKFIEWCFNNFNGILVWSAGTKIYVDNVVKYLFKSPLKPIMILTRKNCSINYSNNRYYKDFSTLDATLKNLGISPNTSKMFFVDDLPHRIKNLNSQYIIPIKPYWTRRHIWRDRSFSGDRDNHLLKIMKMSYNI</sequence>
<dbReference type="InterPro" id="IPR004274">
    <property type="entry name" value="FCP1_dom"/>
</dbReference>
<organism evidence="2">
    <name type="scientific">Mimivirus LCMiAC01</name>
    <dbReference type="NCBI Taxonomy" id="2506608"/>
    <lineage>
        <taxon>Viruses</taxon>
        <taxon>Varidnaviria</taxon>
        <taxon>Bamfordvirae</taxon>
        <taxon>Nucleocytoviricota</taxon>
        <taxon>Megaviricetes</taxon>
        <taxon>Imitervirales</taxon>
        <taxon>Mimiviridae</taxon>
        <taxon>Klosneuvirinae</taxon>
    </lineage>
</organism>
<reference evidence="2" key="1">
    <citation type="journal article" date="2019" name="MBio">
        <title>Virus Genomes from Deep Sea Sediments Expand the Ocean Megavirome and Support Independent Origins of Viral Gigantism.</title>
        <authorList>
            <person name="Backstrom D."/>
            <person name="Yutin N."/>
            <person name="Jorgensen S.L."/>
            <person name="Dharamshi J."/>
            <person name="Homa F."/>
            <person name="Zaremba-Niedwiedzka K."/>
            <person name="Spang A."/>
            <person name="Wolf Y.I."/>
            <person name="Koonin E.V."/>
            <person name="Ettema T.J."/>
        </authorList>
    </citation>
    <scope>NUCLEOTIDE SEQUENCE</scope>
</reference>
<evidence type="ECO:0000313" key="2">
    <source>
        <dbReference type="EMBL" id="QBK88639.1"/>
    </source>
</evidence>
<evidence type="ECO:0000259" key="1">
    <source>
        <dbReference type="PROSITE" id="PS50969"/>
    </source>
</evidence>
<dbReference type="SUPFAM" id="SSF56784">
    <property type="entry name" value="HAD-like"/>
    <property type="match status" value="1"/>
</dbReference>
<dbReference type="PANTHER" id="PTHR12210">
    <property type="entry name" value="DULLARD PROTEIN PHOSPHATASE"/>
    <property type="match status" value="1"/>
</dbReference>
<name>A0A481YZP5_9VIRU</name>
<dbReference type="InterPro" id="IPR050365">
    <property type="entry name" value="TIM50"/>
</dbReference>
<dbReference type="SMART" id="SM00577">
    <property type="entry name" value="CPDc"/>
    <property type="match status" value="1"/>
</dbReference>
<gene>
    <name evidence="2" type="ORF">LCMiAC01_03170</name>
</gene>
<dbReference type="InterPro" id="IPR036412">
    <property type="entry name" value="HAD-like_sf"/>
</dbReference>
<dbReference type="PROSITE" id="PS50969">
    <property type="entry name" value="FCP1"/>
    <property type="match status" value="1"/>
</dbReference>
<accession>A0A481YZP5</accession>
<feature type="domain" description="FCP1 homology" evidence="1">
    <location>
        <begin position="14"/>
        <end position="196"/>
    </location>
</feature>
<dbReference type="InterPro" id="IPR023214">
    <property type="entry name" value="HAD_sf"/>
</dbReference>